<reference evidence="4 5" key="1">
    <citation type="journal article" date="2021" name="Comput. Struct. Biotechnol. J.">
        <title>De novo genome assembly of the potent medicinal plant Rehmannia glutinosa using nanopore technology.</title>
        <authorList>
            <person name="Ma L."/>
            <person name="Dong C."/>
            <person name="Song C."/>
            <person name="Wang X."/>
            <person name="Zheng X."/>
            <person name="Niu Y."/>
            <person name="Chen S."/>
            <person name="Feng W."/>
        </authorList>
    </citation>
    <scope>NUCLEOTIDE SEQUENCE [LARGE SCALE GENOMIC DNA]</scope>
    <source>
        <strain evidence="4">DH-2019</strain>
    </source>
</reference>
<dbReference type="Gene3D" id="1.20.1280.50">
    <property type="match status" value="1"/>
</dbReference>
<dbReference type="Pfam" id="PF00646">
    <property type="entry name" value="F-box"/>
    <property type="match status" value="1"/>
</dbReference>
<protein>
    <recommendedName>
        <fullName evidence="6">F-box domain-containing protein</fullName>
    </recommendedName>
</protein>
<evidence type="ECO:0000313" key="5">
    <source>
        <dbReference type="Proteomes" id="UP001318860"/>
    </source>
</evidence>
<feature type="domain" description="F-box/LRR-repeat protein 15/At3g58940/PEG3-like LRR" evidence="3">
    <location>
        <begin position="111"/>
        <end position="253"/>
    </location>
</feature>
<evidence type="ECO:0000259" key="2">
    <source>
        <dbReference type="Pfam" id="PF00646"/>
    </source>
</evidence>
<feature type="region of interest" description="Disordered" evidence="1">
    <location>
        <begin position="1"/>
        <end position="20"/>
    </location>
</feature>
<dbReference type="SUPFAM" id="SSF52047">
    <property type="entry name" value="RNI-like"/>
    <property type="match status" value="1"/>
</dbReference>
<dbReference type="InterPro" id="IPR053781">
    <property type="entry name" value="F-box_AtFBL13-like"/>
</dbReference>
<dbReference type="CDD" id="cd22160">
    <property type="entry name" value="F-box_AtFBL13-like"/>
    <property type="match status" value="1"/>
</dbReference>
<dbReference type="PANTHER" id="PTHR31639">
    <property type="entry name" value="F-BOX PROTEIN-LIKE"/>
    <property type="match status" value="1"/>
</dbReference>
<dbReference type="EMBL" id="JABTTQ020000695">
    <property type="protein sequence ID" value="KAK6138614.1"/>
    <property type="molecule type" value="Genomic_DNA"/>
</dbReference>
<evidence type="ECO:0000259" key="3">
    <source>
        <dbReference type="Pfam" id="PF24758"/>
    </source>
</evidence>
<feature type="domain" description="F-box" evidence="2">
    <location>
        <begin position="20"/>
        <end position="51"/>
    </location>
</feature>
<dbReference type="InterPro" id="IPR032675">
    <property type="entry name" value="LRR_dom_sf"/>
</dbReference>
<feature type="compositionally biased region" description="Basic and acidic residues" evidence="1">
    <location>
        <begin position="1"/>
        <end position="12"/>
    </location>
</feature>
<dbReference type="InterPro" id="IPR001810">
    <property type="entry name" value="F-box_dom"/>
</dbReference>
<comment type="caution">
    <text evidence="4">The sequence shown here is derived from an EMBL/GenBank/DDBJ whole genome shotgun (WGS) entry which is preliminary data.</text>
</comment>
<dbReference type="PANTHER" id="PTHR31639:SF42">
    <property type="entry name" value="OS02G0160200 PROTEIN"/>
    <property type="match status" value="1"/>
</dbReference>
<dbReference type="SUPFAM" id="SSF81383">
    <property type="entry name" value="F-box domain"/>
    <property type="match status" value="1"/>
</dbReference>
<keyword evidence="5" id="KW-1185">Reference proteome</keyword>
<proteinExistence type="predicted"/>
<dbReference type="Pfam" id="PF24758">
    <property type="entry name" value="LRR_At5g56370"/>
    <property type="match status" value="1"/>
</dbReference>
<dbReference type="InterPro" id="IPR055411">
    <property type="entry name" value="LRR_FXL15/At3g58940/PEG3-like"/>
</dbReference>
<gene>
    <name evidence="4" type="ORF">DH2020_027639</name>
</gene>
<dbReference type="Gene3D" id="3.80.10.10">
    <property type="entry name" value="Ribonuclease Inhibitor"/>
    <property type="match status" value="1"/>
</dbReference>
<evidence type="ECO:0000256" key="1">
    <source>
        <dbReference type="SAM" id="MobiDB-lite"/>
    </source>
</evidence>
<name>A0ABR0VX30_REHGL</name>
<evidence type="ECO:0000313" key="4">
    <source>
        <dbReference type="EMBL" id="KAK6138614.1"/>
    </source>
</evidence>
<dbReference type="InterPro" id="IPR036047">
    <property type="entry name" value="F-box-like_dom_sf"/>
</dbReference>
<dbReference type="Proteomes" id="UP001318860">
    <property type="component" value="Unassembled WGS sequence"/>
</dbReference>
<sequence length="526" mass="61417">MEKQAAKRREEDGSSSMDRISNLPQPILHHILSFLSQREAIQTCVLSKSWRYRGSTRPYFEFRERCFNADKETFLSVMDKILHRYHDQKISVQKFLVEMSMVDSESISFLEKWIPLVILNKGVNTFILNFLSYTSAHFALPSIVYKAEFLKELNLKRCKLSQLNPLDEVLFKHLQKLSLTYVYIADETFEKIMSSCPLIEYVNLEGCEGLKNIKVNKAHKLKNFDFDDYLISKEEDGLSIEIDAPTVESISIMGRTNWFHHHKNFPYLKCLHLENVRLSTKSFDNFSFDYPCLEELELLFCHGFEEFRLLSRSIKHLTIAVDRSIKAAIDATNILHFGFISNFLPSISFRTTSSKWKSRIHLMDYVDVHYDASSSFLKLNELLKALSRSEISLHIEDHPLVVPDTYTGFNKPVVVENLIFGGHSSSSFPTFLNCLFHICRPKKIGDESFLVEEIEWEREDEQRAEFLCKNLLMEREMRRYFWQQDLEEVSMEAFDRNGKNGIPSRGQVCQNVLCQTINSNKIFAFD</sequence>
<organism evidence="4 5">
    <name type="scientific">Rehmannia glutinosa</name>
    <name type="common">Chinese foxglove</name>
    <dbReference type="NCBI Taxonomy" id="99300"/>
    <lineage>
        <taxon>Eukaryota</taxon>
        <taxon>Viridiplantae</taxon>
        <taxon>Streptophyta</taxon>
        <taxon>Embryophyta</taxon>
        <taxon>Tracheophyta</taxon>
        <taxon>Spermatophyta</taxon>
        <taxon>Magnoliopsida</taxon>
        <taxon>eudicotyledons</taxon>
        <taxon>Gunneridae</taxon>
        <taxon>Pentapetalae</taxon>
        <taxon>asterids</taxon>
        <taxon>lamiids</taxon>
        <taxon>Lamiales</taxon>
        <taxon>Orobanchaceae</taxon>
        <taxon>Rehmannieae</taxon>
        <taxon>Rehmannia</taxon>
    </lineage>
</organism>
<evidence type="ECO:0008006" key="6">
    <source>
        <dbReference type="Google" id="ProtNLM"/>
    </source>
</evidence>
<accession>A0ABR0VX30</accession>